<name>A0A9W4HRT5_PENNA</name>
<dbReference type="AlphaFoldDB" id="A0A9W4HRT5"/>
<evidence type="ECO:0000313" key="1">
    <source>
        <dbReference type="EMBL" id="CAG8102965.1"/>
    </source>
</evidence>
<dbReference type="Proteomes" id="UP001153461">
    <property type="component" value="Unassembled WGS sequence"/>
</dbReference>
<evidence type="ECO:0008006" key="3">
    <source>
        <dbReference type="Google" id="ProtNLM"/>
    </source>
</evidence>
<gene>
    <name evidence="1" type="ORF">PNAL_LOCUS4747</name>
</gene>
<dbReference type="OrthoDB" id="6372431at2759"/>
<sequence>MTFIELEILEQPSGATAGMYLYLTICGYRKPGMNAEDYRNHMVNTSAPMIKGQMVKYGMGENMDSGNYSKDIEDYKRMKQDPWCKEHLVGDHEKFADTRSIMTIGWIEEIVRDRKVVDGFKDC</sequence>
<proteinExistence type="predicted"/>
<protein>
    <recommendedName>
        <fullName evidence="3">EthD domain-containing protein</fullName>
    </recommendedName>
</protein>
<dbReference type="SUPFAM" id="SSF54909">
    <property type="entry name" value="Dimeric alpha+beta barrel"/>
    <property type="match status" value="1"/>
</dbReference>
<evidence type="ECO:0000313" key="2">
    <source>
        <dbReference type="Proteomes" id="UP001153461"/>
    </source>
</evidence>
<dbReference type="InterPro" id="IPR011008">
    <property type="entry name" value="Dimeric_a/b-barrel"/>
</dbReference>
<organism evidence="1 2">
    <name type="scientific">Penicillium nalgiovense</name>
    <dbReference type="NCBI Taxonomy" id="60175"/>
    <lineage>
        <taxon>Eukaryota</taxon>
        <taxon>Fungi</taxon>
        <taxon>Dikarya</taxon>
        <taxon>Ascomycota</taxon>
        <taxon>Pezizomycotina</taxon>
        <taxon>Eurotiomycetes</taxon>
        <taxon>Eurotiomycetidae</taxon>
        <taxon>Eurotiales</taxon>
        <taxon>Aspergillaceae</taxon>
        <taxon>Penicillium</taxon>
    </lineage>
</organism>
<reference evidence="1" key="1">
    <citation type="submission" date="2021-07" db="EMBL/GenBank/DDBJ databases">
        <authorList>
            <person name="Branca A.L. A."/>
        </authorList>
    </citation>
    <scope>NUCLEOTIDE SEQUENCE</scope>
</reference>
<accession>A0A9W4HRT5</accession>
<dbReference type="EMBL" id="CAJVNV010000197">
    <property type="protein sequence ID" value="CAG8102965.1"/>
    <property type="molecule type" value="Genomic_DNA"/>
</dbReference>
<comment type="caution">
    <text evidence="1">The sequence shown here is derived from an EMBL/GenBank/DDBJ whole genome shotgun (WGS) entry which is preliminary data.</text>
</comment>